<protein>
    <submittedName>
        <fullName evidence="1">Uncharacterized protein</fullName>
    </submittedName>
</protein>
<evidence type="ECO:0000313" key="1">
    <source>
        <dbReference type="EMBL" id="VDM14882.1"/>
    </source>
</evidence>
<dbReference type="InParanoid" id="A0A3P7FWW7"/>
<keyword evidence="2" id="KW-1185">Reference proteome</keyword>
<gene>
    <name evidence="1" type="ORF">WBA_LOCUS8268</name>
</gene>
<dbReference type="AlphaFoldDB" id="A0A3P7FWW7"/>
<evidence type="ECO:0000313" key="2">
    <source>
        <dbReference type="Proteomes" id="UP000270924"/>
    </source>
</evidence>
<dbReference type="EMBL" id="UYWW01006706">
    <property type="protein sequence ID" value="VDM14882.1"/>
    <property type="molecule type" value="Genomic_DNA"/>
</dbReference>
<name>A0A3P7FWW7_WUCBA</name>
<dbReference type="Proteomes" id="UP000270924">
    <property type="component" value="Unassembled WGS sequence"/>
</dbReference>
<accession>A0A3P7FWW7</accession>
<sequence>MAFDNFSSSLRLLFYRLMDMPEKEAINSGWP</sequence>
<reference evidence="1 2" key="1">
    <citation type="submission" date="2018-11" db="EMBL/GenBank/DDBJ databases">
        <authorList>
            <consortium name="Pathogen Informatics"/>
        </authorList>
    </citation>
    <scope>NUCLEOTIDE SEQUENCE [LARGE SCALE GENOMIC DNA]</scope>
</reference>
<organism evidence="1 2">
    <name type="scientific">Wuchereria bancrofti</name>
    <dbReference type="NCBI Taxonomy" id="6293"/>
    <lineage>
        <taxon>Eukaryota</taxon>
        <taxon>Metazoa</taxon>
        <taxon>Ecdysozoa</taxon>
        <taxon>Nematoda</taxon>
        <taxon>Chromadorea</taxon>
        <taxon>Rhabditida</taxon>
        <taxon>Spirurina</taxon>
        <taxon>Spiruromorpha</taxon>
        <taxon>Filarioidea</taxon>
        <taxon>Onchocercidae</taxon>
        <taxon>Wuchereria</taxon>
    </lineage>
</organism>
<proteinExistence type="predicted"/>